<proteinExistence type="predicted"/>
<name>A0ABT4IB55_9ACTO</name>
<keyword evidence="1" id="KW-0547">Nucleotide-binding</keyword>
<evidence type="ECO:0000259" key="5">
    <source>
        <dbReference type="PROSITE" id="PS50045"/>
    </source>
</evidence>
<dbReference type="Gene3D" id="3.40.50.300">
    <property type="entry name" value="P-loop containing nucleotide triphosphate hydrolases"/>
    <property type="match status" value="1"/>
</dbReference>
<keyword evidence="3" id="KW-0143">Chaperone</keyword>
<keyword evidence="7" id="KW-1185">Reference proteome</keyword>
<dbReference type="EMBL" id="JAPTMY010000035">
    <property type="protein sequence ID" value="MCZ0858971.1"/>
    <property type="molecule type" value="Genomic_DNA"/>
</dbReference>
<comment type="caution">
    <text evidence="6">The sequence shown here is derived from an EMBL/GenBank/DDBJ whole genome shotgun (WGS) entry which is preliminary data.</text>
</comment>
<gene>
    <name evidence="6" type="ORF">OHJ16_13070</name>
</gene>
<dbReference type="Proteomes" id="UP001072034">
    <property type="component" value="Unassembled WGS sequence"/>
</dbReference>
<evidence type="ECO:0000256" key="3">
    <source>
        <dbReference type="ARBA" id="ARBA00023186"/>
    </source>
</evidence>
<protein>
    <submittedName>
        <fullName evidence="6">AAA family ATPase</fullName>
    </submittedName>
</protein>
<feature type="region of interest" description="Disordered" evidence="4">
    <location>
        <begin position="1"/>
        <end position="23"/>
    </location>
</feature>
<dbReference type="InterPro" id="IPR002078">
    <property type="entry name" value="Sigma_54_int"/>
</dbReference>
<dbReference type="Pfam" id="PF07724">
    <property type="entry name" value="AAA_2"/>
    <property type="match status" value="1"/>
</dbReference>
<dbReference type="InterPro" id="IPR027417">
    <property type="entry name" value="P-loop_NTPase"/>
</dbReference>
<evidence type="ECO:0000313" key="6">
    <source>
        <dbReference type="EMBL" id="MCZ0858971.1"/>
    </source>
</evidence>
<evidence type="ECO:0000256" key="2">
    <source>
        <dbReference type="ARBA" id="ARBA00022840"/>
    </source>
</evidence>
<organism evidence="6 7">
    <name type="scientific">Actinomyces israelii</name>
    <dbReference type="NCBI Taxonomy" id="1659"/>
    <lineage>
        <taxon>Bacteria</taxon>
        <taxon>Bacillati</taxon>
        <taxon>Actinomycetota</taxon>
        <taxon>Actinomycetes</taxon>
        <taxon>Actinomycetales</taxon>
        <taxon>Actinomycetaceae</taxon>
        <taxon>Actinomyces</taxon>
    </lineage>
</organism>
<evidence type="ECO:0000313" key="7">
    <source>
        <dbReference type="Proteomes" id="UP001072034"/>
    </source>
</evidence>
<dbReference type="PRINTS" id="PR00300">
    <property type="entry name" value="CLPPROTEASEA"/>
</dbReference>
<sequence>MKTQPLVLAQDRTPPAPPAADQRPLSGWLLDALTRLIARNPQDILLIAPEHLTPDDLVDRLEAGLAEVAPRTARPCVLHRCHDLSDLRQCAHSTPLSPADQRHILVAMDDGPDPVESGIPHAARAAARELGVPALIVVTSEGWDELDDLGSCSALLPGTAIVDARPAPGSKEIVDYLRAAAERLEQYHGVSIPEPTIGTAAAAVPGKGDPSQPAFGESLLDLWACQGALLGRSRILPPEAGEAAEDSGCGAAGRGAAVGLDVEALFESLSSRVLGQEEACRTAATQVALGASGLRLVADRPRCALLLAGGTGTGKTLLARTLAEQVGEGAEPLIRVDMGSLTSDHLGAALLGSPPGYVGSENRDDWLTTRIRRSPRAVLLLDEVDKAAPVLRDALLLEILGNGTLTDYSGRTVDASGLHIVLTANTGARALTRSATGFGDDEDRRRAAETEIRRLLPPEVFNRLDAVVLMNNLTRPRMAGVLDAVLADLSRVATAAGYELEIGARARELLLDEAVSRPDGARRLQRIVEQALAAPLLGRPAGTYRADAGAGGIAVVACEGCCTDC</sequence>
<dbReference type="InterPro" id="IPR050130">
    <property type="entry name" value="ClpA_ClpB"/>
</dbReference>
<dbReference type="InterPro" id="IPR003593">
    <property type="entry name" value="AAA+_ATPase"/>
</dbReference>
<dbReference type="Gene3D" id="1.10.8.60">
    <property type="match status" value="1"/>
</dbReference>
<dbReference type="PANTHER" id="PTHR11638">
    <property type="entry name" value="ATP-DEPENDENT CLP PROTEASE"/>
    <property type="match status" value="1"/>
</dbReference>
<dbReference type="InterPro" id="IPR019489">
    <property type="entry name" value="Clp_ATPase_C"/>
</dbReference>
<dbReference type="Pfam" id="PF10431">
    <property type="entry name" value="ClpB_D2-small"/>
    <property type="match status" value="1"/>
</dbReference>
<dbReference type="PANTHER" id="PTHR11638:SF111">
    <property type="entry name" value="ATP-DEPENDENT CLP PROTEASE ATP-BINDING SUBUNIT CLPA"/>
    <property type="match status" value="1"/>
</dbReference>
<dbReference type="InterPro" id="IPR003959">
    <property type="entry name" value="ATPase_AAA_core"/>
</dbReference>
<dbReference type="InterPro" id="IPR001270">
    <property type="entry name" value="ClpA/B"/>
</dbReference>
<evidence type="ECO:0000256" key="1">
    <source>
        <dbReference type="ARBA" id="ARBA00022741"/>
    </source>
</evidence>
<keyword evidence="2" id="KW-0067">ATP-binding</keyword>
<dbReference type="RefSeq" id="WP_268918290.1">
    <property type="nucleotide sequence ID" value="NZ_JAPTMY010000035.1"/>
</dbReference>
<reference evidence="6" key="1">
    <citation type="submission" date="2022-10" db="EMBL/GenBank/DDBJ databases">
        <title>Genome sequence of Actinomyces israelii ATCC 10048.</title>
        <authorList>
            <person name="Watt R.M."/>
            <person name="Tong W.M."/>
        </authorList>
    </citation>
    <scope>NUCLEOTIDE SEQUENCE</scope>
    <source>
        <strain evidence="6">ATCC 10048</strain>
    </source>
</reference>
<dbReference type="PROSITE" id="PS50045">
    <property type="entry name" value="SIGMA54_INTERACT_4"/>
    <property type="match status" value="1"/>
</dbReference>
<feature type="domain" description="Sigma-54 factor interaction" evidence="5">
    <location>
        <begin position="273"/>
        <end position="533"/>
    </location>
</feature>
<evidence type="ECO:0000256" key="4">
    <source>
        <dbReference type="SAM" id="MobiDB-lite"/>
    </source>
</evidence>
<dbReference type="SMART" id="SM00382">
    <property type="entry name" value="AAA"/>
    <property type="match status" value="1"/>
</dbReference>
<accession>A0ABT4IB55</accession>
<dbReference type="SUPFAM" id="SSF52540">
    <property type="entry name" value="P-loop containing nucleoside triphosphate hydrolases"/>
    <property type="match status" value="1"/>
</dbReference>